<evidence type="ECO:0000313" key="1">
    <source>
        <dbReference type="EMBL" id="SDG84006.1"/>
    </source>
</evidence>
<sequence length="76" mass="8652">MHFTDGEAGLALGFQSALRREAAHADAAIEARDAEIVRLRRQLAHASISNRDLIVERGQRNIDLLLEIRARQHRRQ</sequence>
<keyword evidence="2" id="KW-1185">Reference proteome</keyword>
<dbReference type="AlphaFoldDB" id="A0A1G7XIS1"/>
<dbReference type="Proteomes" id="UP000199495">
    <property type="component" value="Unassembled WGS sequence"/>
</dbReference>
<accession>A0A1G7XIS1</accession>
<reference evidence="1 2" key="1">
    <citation type="submission" date="2016-10" db="EMBL/GenBank/DDBJ databases">
        <authorList>
            <person name="de Groot N.N."/>
        </authorList>
    </citation>
    <scope>NUCLEOTIDE SEQUENCE [LARGE SCALE GENOMIC DNA]</scope>
    <source>
        <strain evidence="1 2">CGMCC 1.10267</strain>
    </source>
</reference>
<name>A0A1G7XIS1_9HYPH</name>
<evidence type="ECO:0000313" key="2">
    <source>
        <dbReference type="Proteomes" id="UP000199495"/>
    </source>
</evidence>
<protein>
    <submittedName>
        <fullName evidence="1">Uncharacterized protein</fullName>
    </submittedName>
</protein>
<organism evidence="1 2">
    <name type="scientific">Pelagibacterium luteolum</name>
    <dbReference type="NCBI Taxonomy" id="440168"/>
    <lineage>
        <taxon>Bacteria</taxon>
        <taxon>Pseudomonadati</taxon>
        <taxon>Pseudomonadota</taxon>
        <taxon>Alphaproteobacteria</taxon>
        <taxon>Hyphomicrobiales</taxon>
        <taxon>Devosiaceae</taxon>
        <taxon>Pelagibacterium</taxon>
    </lineage>
</organism>
<gene>
    <name evidence="1" type="ORF">SAMN04487974_109140</name>
</gene>
<dbReference type="EMBL" id="FNCS01000009">
    <property type="protein sequence ID" value="SDG84006.1"/>
    <property type="molecule type" value="Genomic_DNA"/>
</dbReference>
<proteinExistence type="predicted"/>
<dbReference type="RefSeq" id="WP_090597408.1">
    <property type="nucleotide sequence ID" value="NZ_FNCS01000009.1"/>
</dbReference>